<organism evidence="7 8">
    <name type="scientific">Polynucleobacter cosmopolitanus</name>
    <dbReference type="NCBI Taxonomy" id="351345"/>
    <lineage>
        <taxon>Bacteria</taxon>
        <taxon>Pseudomonadati</taxon>
        <taxon>Pseudomonadota</taxon>
        <taxon>Betaproteobacteria</taxon>
        <taxon>Burkholderiales</taxon>
        <taxon>Burkholderiaceae</taxon>
        <taxon>Polynucleobacter</taxon>
    </lineage>
</organism>
<dbReference type="RefSeq" id="WP_089516579.1">
    <property type="nucleotide sequence ID" value="NZ_NJGG01000003.1"/>
</dbReference>
<proteinExistence type="inferred from homology"/>
<accession>A0A229FR77</accession>
<comment type="caution">
    <text evidence="7">The sequence shown here is derived from an EMBL/GenBank/DDBJ whole genome shotgun (WGS) entry which is preliminary data.</text>
</comment>
<keyword evidence="4" id="KW-0449">Lipoprotein</keyword>
<dbReference type="SMART" id="SM00564">
    <property type="entry name" value="PQQ"/>
    <property type="match status" value="6"/>
</dbReference>
<dbReference type="PROSITE" id="PS51257">
    <property type="entry name" value="PROKAR_LIPOPROTEIN"/>
    <property type="match status" value="1"/>
</dbReference>
<evidence type="ECO:0000256" key="2">
    <source>
        <dbReference type="ARBA" id="ARBA00023136"/>
    </source>
</evidence>
<feature type="domain" description="Pyrrolo-quinoline quinone repeat" evidence="6">
    <location>
        <begin position="73"/>
        <end position="304"/>
    </location>
</feature>
<dbReference type="GO" id="GO:0009279">
    <property type="term" value="C:cell outer membrane"/>
    <property type="evidence" value="ECO:0007669"/>
    <property type="project" value="UniProtKB-SubCell"/>
</dbReference>
<dbReference type="PANTHER" id="PTHR34512">
    <property type="entry name" value="CELL SURFACE PROTEIN"/>
    <property type="match status" value="1"/>
</dbReference>
<name>A0A229FR77_9BURK</name>
<keyword evidence="2 4" id="KW-0472">Membrane</keyword>
<dbReference type="InterPro" id="IPR018391">
    <property type="entry name" value="PQQ_b-propeller_rpt"/>
</dbReference>
<reference evidence="7 8" key="1">
    <citation type="submission" date="2017-06" db="EMBL/GenBank/DDBJ databases">
        <title>Reclassification of a Polynucleobacter cosmopolitanus strain isolated from tropical Lake Victoria as Polynucleobacter victoriensis comb. nov.</title>
        <authorList>
            <person name="Hahn M.W."/>
        </authorList>
    </citation>
    <scope>NUCLEOTIDE SEQUENCE [LARGE SCALE GENOMIC DNA]</scope>
    <source>
        <strain evidence="7 8">MWH-MoIso2</strain>
    </source>
</reference>
<keyword evidence="1 4" id="KW-0732">Signal</keyword>
<dbReference type="InterPro" id="IPR017687">
    <property type="entry name" value="BamB"/>
</dbReference>
<comment type="similarity">
    <text evidence="4">Belongs to the BamB family.</text>
</comment>
<protein>
    <recommendedName>
        <fullName evidence="4">Outer membrane protein assembly factor BamB</fullName>
    </recommendedName>
</protein>
<keyword evidence="8" id="KW-1185">Reference proteome</keyword>
<evidence type="ECO:0000256" key="3">
    <source>
        <dbReference type="ARBA" id="ARBA00023237"/>
    </source>
</evidence>
<sequence>MTKSLPKLACAFLVISFLASCSSAKKREPASLTKVDDKTISVASVWSSSVGKSETFVMRPVLAGDYLYTSSGNGTVSKIEVLTGKAVWQVKAPSDISSGPGSDGNVVVVGSTKGLVFAYDSTGQKIWEEKVGSEVLTEPLVLGGVAVIRTIDNRFIGLDAKTGKRRWSYVRPQIALALRNSFPMVPVAADAFVTGFSGGKIGVIGLSSGSLLWETSLSYPKGYSEIERMTDVSARPTLLGRRLCAVAFQGRIACGDVSSGNLTWTKDFSSHTGTTQSQDFVFAADEKSHVVAYRAADGVEIWRNETMTWRDVGEPLAVGRMVVMGDKQGYLHFLDQNSGQAISRVRVDSSGISAAPIVANGLLIIQTRGGTLSAYRPN</sequence>
<dbReference type="NCBIfam" id="TIGR03300">
    <property type="entry name" value="assembly_YfgL"/>
    <property type="match status" value="1"/>
</dbReference>
<feature type="chain" id="PRO_5013410132" description="Outer membrane protein assembly factor BamB" evidence="5">
    <location>
        <begin position="25"/>
        <end position="378"/>
    </location>
</feature>
<dbReference type="OrthoDB" id="5173551at2"/>
<comment type="subcellular location">
    <subcellularLocation>
        <location evidence="4">Cell outer membrane</location>
        <topology evidence="4">Lipid-anchor</topology>
    </subcellularLocation>
</comment>
<dbReference type="SUPFAM" id="SSF50998">
    <property type="entry name" value="Quinoprotein alcohol dehydrogenase-like"/>
    <property type="match status" value="1"/>
</dbReference>
<dbReference type="Proteomes" id="UP000215188">
    <property type="component" value="Unassembled WGS sequence"/>
</dbReference>
<comment type="function">
    <text evidence="4">Part of the outer membrane protein assembly complex, which is involved in assembly and insertion of beta-barrel proteins into the outer membrane.</text>
</comment>
<feature type="signal peptide" evidence="5">
    <location>
        <begin position="1"/>
        <end position="24"/>
    </location>
</feature>
<comment type="subunit">
    <text evidence="4">Part of the Bam complex.</text>
</comment>
<dbReference type="HAMAP" id="MF_00923">
    <property type="entry name" value="OM_assembly_BamB"/>
    <property type="match status" value="1"/>
</dbReference>
<dbReference type="Gene3D" id="2.130.10.10">
    <property type="entry name" value="YVTN repeat-like/Quinoprotein amine dehydrogenase"/>
    <property type="match status" value="1"/>
</dbReference>
<dbReference type="InterPro" id="IPR011047">
    <property type="entry name" value="Quinoprotein_ADH-like_sf"/>
</dbReference>
<evidence type="ECO:0000313" key="8">
    <source>
        <dbReference type="Proteomes" id="UP000215188"/>
    </source>
</evidence>
<keyword evidence="3 4" id="KW-0998">Cell outer membrane</keyword>
<dbReference type="InterPro" id="IPR002372">
    <property type="entry name" value="PQQ_rpt_dom"/>
</dbReference>
<dbReference type="PANTHER" id="PTHR34512:SF30">
    <property type="entry name" value="OUTER MEMBRANE PROTEIN ASSEMBLY FACTOR BAMB"/>
    <property type="match status" value="1"/>
</dbReference>
<evidence type="ECO:0000256" key="4">
    <source>
        <dbReference type="HAMAP-Rule" id="MF_00923"/>
    </source>
</evidence>
<dbReference type="InterPro" id="IPR015943">
    <property type="entry name" value="WD40/YVTN_repeat-like_dom_sf"/>
</dbReference>
<evidence type="ECO:0000313" key="7">
    <source>
        <dbReference type="EMBL" id="OXL14536.1"/>
    </source>
</evidence>
<evidence type="ECO:0000256" key="5">
    <source>
        <dbReference type="SAM" id="SignalP"/>
    </source>
</evidence>
<keyword evidence="4" id="KW-0564">Palmitate</keyword>
<dbReference type="AlphaFoldDB" id="A0A229FR77"/>
<evidence type="ECO:0000256" key="1">
    <source>
        <dbReference type="ARBA" id="ARBA00022729"/>
    </source>
</evidence>
<evidence type="ECO:0000259" key="6">
    <source>
        <dbReference type="Pfam" id="PF13360"/>
    </source>
</evidence>
<dbReference type="Pfam" id="PF13360">
    <property type="entry name" value="PQQ_2"/>
    <property type="match status" value="1"/>
</dbReference>
<gene>
    <name evidence="4 7" type="primary">bamB</name>
    <name evidence="7" type="ORF">AOC33_08480</name>
</gene>
<dbReference type="EMBL" id="NJGG01000003">
    <property type="protein sequence ID" value="OXL14536.1"/>
    <property type="molecule type" value="Genomic_DNA"/>
</dbReference>
<dbReference type="GO" id="GO:0051205">
    <property type="term" value="P:protein insertion into membrane"/>
    <property type="evidence" value="ECO:0007669"/>
    <property type="project" value="UniProtKB-UniRule"/>
</dbReference>
<dbReference type="GO" id="GO:0043165">
    <property type="term" value="P:Gram-negative-bacterium-type cell outer membrane assembly"/>
    <property type="evidence" value="ECO:0007669"/>
    <property type="project" value="UniProtKB-UniRule"/>
</dbReference>